<dbReference type="AlphaFoldDB" id="A0A6L6IJE5"/>
<feature type="compositionally biased region" description="Low complexity" evidence="1">
    <location>
        <begin position="166"/>
        <end position="182"/>
    </location>
</feature>
<dbReference type="EMBL" id="WMJZ01000009">
    <property type="protein sequence ID" value="MTH46255.1"/>
    <property type="molecule type" value="Genomic_DNA"/>
</dbReference>
<dbReference type="RefSeq" id="WP_155107894.1">
    <property type="nucleotide sequence ID" value="NZ_WMJZ01000009.1"/>
</dbReference>
<sequence length="371" mass="39174">MLAKMIASQPAVPGTAQLMVRLRGERSVLSNLTFTLCNNEHYYLQPDGGWSPAPHWFTIDGGYPLTNGSGFHIGPSLLDPLLENASQVQIQLRLNSGEMRSTTLQLVRDELLSSNARGHTDSYGGSSVLAAPEPAPIAEAPAAPVAEAVVEPAAESVIEPAVESVAEPVAEPVASTAPTASSGADKAKRGPSRLPWIIAAAIGLIILIVALLWFTDRSSTPDAPTPPRTAEPAAPAPAEPAEPAAPAAPETADQLTADACSAENLARLDELEFVQNCTGQQLDSDGLLAVIQAAKEAKKCGVAQRLYANRAQGGDSKVAIAYAGEYDPEFHHSSECFKDPDPDTAAYWYETALQTDPDNPLAKRRLEELGK</sequence>
<comment type="caution">
    <text evidence="3">The sequence shown here is derived from an EMBL/GenBank/DDBJ whole genome shotgun (WGS) entry which is preliminary data.</text>
</comment>
<keyword evidence="2" id="KW-0472">Membrane</keyword>
<feature type="transmembrane region" description="Helical" evidence="2">
    <location>
        <begin position="194"/>
        <end position="214"/>
    </location>
</feature>
<name>A0A6L6IJE5_9ENTR</name>
<gene>
    <name evidence="3" type="ORF">GJV78_08325</name>
</gene>
<keyword evidence="4" id="KW-1185">Reference proteome</keyword>
<feature type="compositionally biased region" description="Low complexity" evidence="1">
    <location>
        <begin position="241"/>
        <end position="252"/>
    </location>
</feature>
<evidence type="ECO:0000256" key="1">
    <source>
        <dbReference type="SAM" id="MobiDB-lite"/>
    </source>
</evidence>
<organism evidence="3 4">
    <name type="scientific">Intestinirhabdus alba</name>
    <dbReference type="NCBI Taxonomy" id="2899544"/>
    <lineage>
        <taxon>Bacteria</taxon>
        <taxon>Pseudomonadati</taxon>
        <taxon>Pseudomonadota</taxon>
        <taxon>Gammaproteobacteria</taxon>
        <taxon>Enterobacterales</taxon>
        <taxon>Enterobacteriaceae</taxon>
        <taxon>Intestinirhabdus</taxon>
    </lineage>
</organism>
<dbReference type="OrthoDB" id="6158985at2"/>
<feature type="region of interest" description="Disordered" evidence="1">
    <location>
        <begin position="166"/>
        <end position="190"/>
    </location>
</feature>
<accession>A0A6L6IJE5</accession>
<reference evidence="3 4" key="1">
    <citation type="submission" date="2019-11" db="EMBL/GenBank/DDBJ databases">
        <title>Escherichia alba sp. nov. isolated from the gut of plastic-eating superworms Zophobas atratus.</title>
        <authorList>
            <person name="Yang Y."/>
        </authorList>
    </citation>
    <scope>NUCLEOTIDE SEQUENCE [LARGE SCALE GENOMIC DNA]</scope>
    <source>
        <strain evidence="4">BIT-B35</strain>
    </source>
</reference>
<evidence type="ECO:0000313" key="3">
    <source>
        <dbReference type="EMBL" id="MTH46255.1"/>
    </source>
</evidence>
<evidence type="ECO:0000313" key="4">
    <source>
        <dbReference type="Proteomes" id="UP000477739"/>
    </source>
</evidence>
<feature type="region of interest" description="Disordered" evidence="1">
    <location>
        <begin position="220"/>
        <end position="254"/>
    </location>
</feature>
<protein>
    <submittedName>
        <fullName evidence="3">Uncharacterized protein</fullName>
    </submittedName>
</protein>
<dbReference type="Proteomes" id="UP000477739">
    <property type="component" value="Unassembled WGS sequence"/>
</dbReference>
<evidence type="ECO:0000256" key="2">
    <source>
        <dbReference type="SAM" id="Phobius"/>
    </source>
</evidence>
<proteinExistence type="predicted"/>
<keyword evidence="2" id="KW-0812">Transmembrane</keyword>
<keyword evidence="2" id="KW-1133">Transmembrane helix</keyword>
<feature type="compositionally biased region" description="Pro residues" evidence="1">
    <location>
        <begin position="223"/>
        <end position="240"/>
    </location>
</feature>